<accession>A0A0A1U8Q9</accession>
<dbReference type="EMBL" id="KB206474">
    <property type="protein sequence ID" value="ELP91289.1"/>
    <property type="molecule type" value="Genomic_DNA"/>
</dbReference>
<organism evidence="1 2">
    <name type="scientific">Entamoeba invadens IP1</name>
    <dbReference type="NCBI Taxonomy" id="370355"/>
    <lineage>
        <taxon>Eukaryota</taxon>
        <taxon>Amoebozoa</taxon>
        <taxon>Evosea</taxon>
        <taxon>Archamoebae</taxon>
        <taxon>Mastigamoebida</taxon>
        <taxon>Entamoebidae</taxon>
        <taxon>Entamoeba</taxon>
    </lineage>
</organism>
<reference evidence="1 2" key="1">
    <citation type="submission" date="2012-10" db="EMBL/GenBank/DDBJ databases">
        <authorList>
            <person name="Zafar N."/>
            <person name="Inman J."/>
            <person name="Hall N."/>
            <person name="Lorenzi H."/>
            <person name="Caler E."/>
        </authorList>
    </citation>
    <scope>NUCLEOTIDE SEQUENCE [LARGE SCALE GENOMIC DNA]</scope>
    <source>
        <strain evidence="1 2">IP1</strain>
    </source>
</reference>
<dbReference type="GeneID" id="14890198"/>
<evidence type="ECO:0000313" key="1">
    <source>
        <dbReference type="EMBL" id="ELP91289.1"/>
    </source>
</evidence>
<gene>
    <name evidence="1" type="ORF">EIN_152860</name>
</gene>
<evidence type="ECO:0000313" key="2">
    <source>
        <dbReference type="Proteomes" id="UP000014680"/>
    </source>
</evidence>
<dbReference type="Proteomes" id="UP000014680">
    <property type="component" value="Unassembled WGS sequence"/>
</dbReference>
<proteinExistence type="predicted"/>
<dbReference type="AlphaFoldDB" id="A0A0A1U8Q9"/>
<protein>
    <submittedName>
        <fullName evidence="1">Uncharacterized protein</fullName>
    </submittedName>
</protein>
<dbReference type="KEGG" id="eiv:EIN_152860"/>
<name>A0A0A1U8Q9_ENTIV</name>
<dbReference type="VEuPathDB" id="AmoebaDB:EIN_152860"/>
<keyword evidence="2" id="KW-1185">Reference proteome</keyword>
<sequence>MEVVHKSNNLERFYLLNVILYLNKRETILKFILINKKCLQSCQDLYTNPNIKDSFEDLYFTIALFKKINTLNFDIKQVEYISDLISKHLTKAKEVFESIKMSNLKVTIDHWNNEMYEWCKGVVGNFKEITLLNTYIESPLSITLSNLIGQMMTLHKVVFSKFFIKKMFLEKVCQQVKIVVLKFESSFRTLYSNIEYLKVSKETTIIFSMKTIRPDDLKIIHQIKEDLYNQNKVVVFCEIALVPLTDILSQKVLLLQKNQLCEISYNQVDTPLFQKVVDLYALNQILCDGIQCPKTYIFHTQPKSQLKGILQLNLYAFTLLLHLEDFISNSLHTLNVQRVALLPKVDLETFRLIEINFTACDFEVIKVPKTLKIIKIQDNQLLSKIEGLDILELDIIYLTYCPSIQEVFFKKATTITFIECGIEHINEESILNSKEVVINNCKYKDELGFDLKEQPSNCVLN</sequence>
<dbReference type="RefSeq" id="XP_004258060.1">
    <property type="nucleotide sequence ID" value="XM_004258012.1"/>
</dbReference>